<dbReference type="CDD" id="cd06262">
    <property type="entry name" value="metallo-hydrolase-like_MBL-fold"/>
    <property type="match status" value="1"/>
</dbReference>
<evidence type="ECO:0000256" key="3">
    <source>
        <dbReference type="ARBA" id="ARBA00022801"/>
    </source>
</evidence>
<evidence type="ECO:0000313" key="7">
    <source>
        <dbReference type="Proteomes" id="UP000294309"/>
    </source>
</evidence>
<dbReference type="PANTHER" id="PTHR46233">
    <property type="entry name" value="HYDROXYACYLGLUTATHIONE HYDROLASE GLOC"/>
    <property type="match status" value="1"/>
</dbReference>
<evidence type="ECO:0000259" key="5">
    <source>
        <dbReference type="SMART" id="SM00849"/>
    </source>
</evidence>
<gene>
    <name evidence="6" type="primary">gloB</name>
    <name evidence="6" type="ORF">SGLAD_v1c04940</name>
</gene>
<dbReference type="Proteomes" id="UP000294309">
    <property type="component" value="Chromosome"/>
</dbReference>
<comment type="cofactor">
    <cofactor evidence="1">
        <name>Zn(2+)</name>
        <dbReference type="ChEBI" id="CHEBI:29105"/>
    </cofactor>
</comment>
<evidence type="ECO:0000256" key="2">
    <source>
        <dbReference type="ARBA" id="ARBA00022723"/>
    </source>
</evidence>
<keyword evidence="2" id="KW-0479">Metal-binding</keyword>
<evidence type="ECO:0000256" key="1">
    <source>
        <dbReference type="ARBA" id="ARBA00001947"/>
    </source>
</evidence>
<name>A0A4P7AIY5_9MOLU</name>
<dbReference type="EMBL" id="CP038013">
    <property type="protein sequence ID" value="QBQ07693.1"/>
    <property type="molecule type" value="Genomic_DNA"/>
</dbReference>
<evidence type="ECO:0000313" key="6">
    <source>
        <dbReference type="EMBL" id="QBQ07693.1"/>
    </source>
</evidence>
<dbReference type="OrthoDB" id="9802248at2"/>
<dbReference type="Gene3D" id="3.60.15.10">
    <property type="entry name" value="Ribonuclease Z/Hydroxyacylglutathione hydrolase-like"/>
    <property type="match status" value="1"/>
</dbReference>
<sequence length="231" mass="26971">MIKAFTDKNFKDANAYLIYNEKNQGILIDTANNSYKEIISFCKKKRITLTDVFITHGHFAHFYGINEISKKLNVQNVYVSREDLTMLFDPHKNASTFFNSLNGAWSAKPLKNLKVIVEDCEWVINEYLLNIKIKSGHTSGSLIIEVPELKAIFNGDSLFLHHDVISVTNSPVEEQKILENIKWIFQTYTKEHTFYPGHYDYGFTIEDVLERDNYIKKKYIRLFNEIKKSNI</sequence>
<dbReference type="AlphaFoldDB" id="A0A4P7AIY5"/>
<dbReference type="InterPro" id="IPR001279">
    <property type="entry name" value="Metallo-B-lactamas"/>
</dbReference>
<dbReference type="PANTHER" id="PTHR46233:SF3">
    <property type="entry name" value="HYDROXYACYLGLUTATHIONE HYDROLASE GLOC"/>
    <property type="match status" value="1"/>
</dbReference>
<feature type="domain" description="Metallo-beta-lactamase" evidence="5">
    <location>
        <begin position="12"/>
        <end position="198"/>
    </location>
</feature>
<dbReference type="InterPro" id="IPR036866">
    <property type="entry name" value="RibonucZ/Hydroxyglut_hydro"/>
</dbReference>
<accession>A0A4P7AIY5</accession>
<evidence type="ECO:0000256" key="4">
    <source>
        <dbReference type="ARBA" id="ARBA00022833"/>
    </source>
</evidence>
<protein>
    <submittedName>
        <fullName evidence="6">Hydroxyacylglutathione hydrolase</fullName>
    </submittedName>
</protein>
<keyword evidence="4" id="KW-0862">Zinc</keyword>
<dbReference type="SMART" id="SM00849">
    <property type="entry name" value="Lactamase_B"/>
    <property type="match status" value="1"/>
</dbReference>
<dbReference type="RefSeq" id="WP_134297482.1">
    <property type="nucleotide sequence ID" value="NZ_CP038013.1"/>
</dbReference>
<dbReference type="GO" id="GO:0046872">
    <property type="term" value="F:metal ion binding"/>
    <property type="evidence" value="ECO:0007669"/>
    <property type="project" value="UniProtKB-KW"/>
</dbReference>
<keyword evidence="7" id="KW-1185">Reference proteome</keyword>
<dbReference type="SUPFAM" id="SSF56281">
    <property type="entry name" value="Metallo-hydrolase/oxidoreductase"/>
    <property type="match status" value="1"/>
</dbReference>
<dbReference type="KEGG" id="sgq:SGLAD_v1c04940"/>
<keyword evidence="3 6" id="KW-0378">Hydrolase</keyword>
<dbReference type="GO" id="GO:0016787">
    <property type="term" value="F:hydrolase activity"/>
    <property type="evidence" value="ECO:0007669"/>
    <property type="project" value="UniProtKB-KW"/>
</dbReference>
<dbReference type="Pfam" id="PF00753">
    <property type="entry name" value="Lactamase_B"/>
    <property type="match status" value="1"/>
</dbReference>
<reference evidence="6 7" key="1">
    <citation type="submission" date="2019-03" db="EMBL/GenBank/DDBJ databases">
        <title>Complete genome sequence of Spiroplasma gladiatoris TG-1 (DSM 22552).</title>
        <authorList>
            <person name="Lin Y.-C."/>
            <person name="Chou L."/>
            <person name="Kuo C.-H."/>
        </authorList>
    </citation>
    <scope>NUCLEOTIDE SEQUENCE [LARGE SCALE GENOMIC DNA]</scope>
    <source>
        <strain evidence="6 7">TG-1</strain>
    </source>
</reference>
<dbReference type="InterPro" id="IPR051453">
    <property type="entry name" value="MBL_Glyoxalase_II"/>
</dbReference>
<organism evidence="6 7">
    <name type="scientific">Spiroplasma gladiatoris</name>
    <dbReference type="NCBI Taxonomy" id="2143"/>
    <lineage>
        <taxon>Bacteria</taxon>
        <taxon>Bacillati</taxon>
        <taxon>Mycoplasmatota</taxon>
        <taxon>Mollicutes</taxon>
        <taxon>Entomoplasmatales</taxon>
        <taxon>Spiroplasmataceae</taxon>
        <taxon>Spiroplasma</taxon>
    </lineage>
</organism>
<proteinExistence type="predicted"/>